<feature type="non-terminal residue" evidence="1">
    <location>
        <position position="1"/>
    </location>
</feature>
<sequence length="329" mass="35955">QRKKANEEGGVEKLPSGRDASYAAESSLIGDTTAAVLRLQHFTSTACPMWISIALPFTASSSTRCWLSFLLGQRMSTSRYDDVLSPKGPNCLANIACPGGWRAEIGVNSELRNGPTCPRGRKHNNLVGIDAIAIAAKTLEGTDTGTVTVQMGGCGCPRYHRLERVQSYHECRCDPSDNLCRLQTLGPRGSSLSRDSITFSTVGKSKKFWEIQQEDKRGSPSKAINLTSLRWNRALVESTDCALVLALHCIAFALPYSFVVSSSGLPLPPRLMMALPGKLSLHYFEPYLVMSTSTGQCEAASETQREKCEMDSVVLQYQRQKGPRWLASG</sequence>
<evidence type="ECO:0000313" key="1">
    <source>
        <dbReference type="EMBL" id="RDH16226.1"/>
    </source>
</evidence>
<dbReference type="EMBL" id="KZ851941">
    <property type="protein sequence ID" value="RDH16226.1"/>
    <property type="molecule type" value="Genomic_DNA"/>
</dbReference>
<evidence type="ECO:0000313" key="2">
    <source>
        <dbReference type="Proteomes" id="UP000253845"/>
    </source>
</evidence>
<accession>A0A370BL03</accession>
<organism evidence="1 2">
    <name type="scientific">Aspergillus niger ATCC 13496</name>
    <dbReference type="NCBI Taxonomy" id="1353008"/>
    <lineage>
        <taxon>Eukaryota</taxon>
        <taxon>Fungi</taxon>
        <taxon>Dikarya</taxon>
        <taxon>Ascomycota</taxon>
        <taxon>Pezizomycotina</taxon>
        <taxon>Eurotiomycetes</taxon>
        <taxon>Eurotiomycetidae</taxon>
        <taxon>Eurotiales</taxon>
        <taxon>Aspergillaceae</taxon>
        <taxon>Aspergillus</taxon>
        <taxon>Aspergillus subgen. Circumdati</taxon>
    </lineage>
</organism>
<protein>
    <submittedName>
        <fullName evidence="1">Uncharacterized protein</fullName>
    </submittedName>
</protein>
<name>A0A370BL03_ASPNG</name>
<dbReference type="VEuPathDB" id="FungiDB:M747DRAFT_245639"/>
<dbReference type="Proteomes" id="UP000253845">
    <property type="component" value="Unassembled WGS sequence"/>
</dbReference>
<reference evidence="1 2" key="1">
    <citation type="submission" date="2018-07" db="EMBL/GenBank/DDBJ databases">
        <title>Section-level genome sequencing of Aspergillus section Nigri to investigate inter- and intra-species variation.</title>
        <authorList>
            <consortium name="DOE Joint Genome Institute"/>
            <person name="Vesth T.C."/>
            <person name="Nybo J.L."/>
            <person name="Theobald S."/>
            <person name="Frisvad J.C."/>
            <person name="Larsen T.O."/>
            <person name="Nielsen K.F."/>
            <person name="Hoof J.B."/>
            <person name="Brandl J."/>
            <person name="Salamov A."/>
            <person name="Riley R."/>
            <person name="Gladden J.M."/>
            <person name="Phatale P."/>
            <person name="Nielsen M.T."/>
            <person name="Lyhne E.K."/>
            <person name="Kogle M.E."/>
            <person name="Strasser K."/>
            <person name="McDonnell E."/>
            <person name="Barry K."/>
            <person name="Clum A."/>
            <person name="Chen C."/>
            <person name="Nolan M."/>
            <person name="Sandor L."/>
            <person name="Kuo A."/>
            <person name="Lipzen A."/>
            <person name="Hainaut M."/>
            <person name="Drula E."/>
            <person name="Tsang A."/>
            <person name="Magnuson J.K."/>
            <person name="Henrissat B."/>
            <person name="Wiebenga A."/>
            <person name="Simmons B.A."/>
            <person name="Makela M.R."/>
            <person name="De vries R.P."/>
            <person name="Grigoriev I.V."/>
            <person name="Mortensen U.H."/>
            <person name="Baker S.E."/>
            <person name="Andersen M.R."/>
        </authorList>
    </citation>
    <scope>NUCLEOTIDE SEQUENCE [LARGE SCALE GENOMIC DNA]</scope>
    <source>
        <strain evidence="1 2">ATCC 13496</strain>
    </source>
</reference>
<proteinExistence type="predicted"/>
<gene>
    <name evidence="1" type="ORF">M747DRAFT_245639</name>
</gene>
<dbReference type="AlphaFoldDB" id="A0A370BL03"/>